<reference evidence="2" key="1">
    <citation type="submission" date="2013-07" db="EMBL/GenBank/DDBJ databases">
        <title>The genome of Eucalyptus grandis.</title>
        <authorList>
            <person name="Schmutz J."/>
            <person name="Hayes R."/>
            <person name="Myburg A."/>
            <person name="Tuskan G."/>
            <person name="Grattapaglia D."/>
            <person name="Rokhsar D.S."/>
        </authorList>
    </citation>
    <scope>NUCLEOTIDE SEQUENCE</scope>
    <source>
        <tissue evidence="2">Leaf extractions</tissue>
    </source>
</reference>
<feature type="region of interest" description="Disordered" evidence="1">
    <location>
        <begin position="1"/>
        <end position="165"/>
    </location>
</feature>
<dbReference type="OrthoDB" id="779250at2759"/>
<evidence type="ECO:0000256" key="1">
    <source>
        <dbReference type="SAM" id="MobiDB-lite"/>
    </source>
</evidence>
<protein>
    <submittedName>
        <fullName evidence="2">Uncharacterized protein</fullName>
    </submittedName>
</protein>
<dbReference type="AlphaFoldDB" id="A0A059AY79"/>
<dbReference type="PANTHER" id="PTHR35985">
    <property type="entry name" value="OS07G0675200 PROTEIN"/>
    <property type="match status" value="1"/>
</dbReference>
<proteinExistence type="predicted"/>
<feature type="compositionally biased region" description="Polar residues" evidence="1">
    <location>
        <begin position="102"/>
        <end position="112"/>
    </location>
</feature>
<dbReference type="STRING" id="71139.A0A059AY79"/>
<accession>A0A059AY79</accession>
<feature type="compositionally biased region" description="Basic and acidic residues" evidence="1">
    <location>
        <begin position="38"/>
        <end position="51"/>
    </location>
</feature>
<evidence type="ECO:0000313" key="2">
    <source>
        <dbReference type="EMBL" id="KCW58385.1"/>
    </source>
</evidence>
<feature type="region of interest" description="Disordered" evidence="1">
    <location>
        <begin position="190"/>
        <end position="209"/>
    </location>
</feature>
<organism evidence="2">
    <name type="scientific">Eucalyptus grandis</name>
    <name type="common">Flooded gum</name>
    <dbReference type="NCBI Taxonomy" id="71139"/>
    <lineage>
        <taxon>Eukaryota</taxon>
        <taxon>Viridiplantae</taxon>
        <taxon>Streptophyta</taxon>
        <taxon>Embryophyta</taxon>
        <taxon>Tracheophyta</taxon>
        <taxon>Spermatophyta</taxon>
        <taxon>Magnoliopsida</taxon>
        <taxon>eudicotyledons</taxon>
        <taxon>Gunneridae</taxon>
        <taxon>Pentapetalae</taxon>
        <taxon>rosids</taxon>
        <taxon>malvids</taxon>
        <taxon>Myrtales</taxon>
        <taxon>Myrtaceae</taxon>
        <taxon>Myrtoideae</taxon>
        <taxon>Eucalypteae</taxon>
        <taxon>Eucalyptus</taxon>
    </lineage>
</organism>
<dbReference type="Gramene" id="KCW58384">
    <property type="protein sequence ID" value="KCW58384"/>
    <property type="gene ID" value="EUGRSUZ_H01072"/>
</dbReference>
<gene>
    <name evidence="2" type="ORF">EUGRSUZ_H01072</name>
</gene>
<feature type="compositionally biased region" description="Basic and acidic residues" evidence="1">
    <location>
        <begin position="149"/>
        <end position="159"/>
    </location>
</feature>
<feature type="compositionally biased region" description="Basic and acidic residues" evidence="1">
    <location>
        <begin position="61"/>
        <end position="90"/>
    </location>
</feature>
<dbReference type="EMBL" id="KK198760">
    <property type="protein sequence ID" value="KCW58384.1"/>
    <property type="molecule type" value="Genomic_DNA"/>
</dbReference>
<feature type="region of interest" description="Disordered" evidence="1">
    <location>
        <begin position="233"/>
        <end position="253"/>
    </location>
</feature>
<dbReference type="Gramene" id="KCW58385">
    <property type="protein sequence ID" value="KCW58385"/>
    <property type="gene ID" value="EUGRSUZ_H01072"/>
</dbReference>
<dbReference type="EMBL" id="KK198760">
    <property type="protein sequence ID" value="KCW58385.1"/>
    <property type="molecule type" value="Genomic_DNA"/>
</dbReference>
<sequence>MRSRLVAIAGSSYRAATGYRRREAARRGLASVSAGRTADPDVHAKERESEVKPAVFSGEPEETRKVYEPDPKPAMKRDVEPEHPKARGDSEPFAPPRPPHSTSPRLQSTPVNNPVEPNYQQKRNKAPATPLENVSCAGLDGSPWPEGDEQNRSRGNRGEADEDDREYFAHHKASPLSEIKFADTRKPITRATDGTADSASYGGAPDVVGWRPEQLDTAEEALMRAARIWKESAMRGDPDAPQSRVLRALRGEV</sequence>
<dbReference type="eggNOG" id="ENOG502S2P8">
    <property type="taxonomic scope" value="Eukaryota"/>
</dbReference>
<dbReference type="PANTHER" id="PTHR35985:SF1">
    <property type="entry name" value="OS07G0675200 PROTEIN"/>
    <property type="match status" value="1"/>
</dbReference>
<dbReference type="KEGG" id="egr:104456721"/>
<dbReference type="OMA" id="AAEMWRQ"/>
<name>A0A059AY79_EUCGR</name>